<dbReference type="Pfam" id="PF13304">
    <property type="entry name" value="AAA_21"/>
    <property type="match status" value="1"/>
</dbReference>
<evidence type="ECO:0000259" key="1">
    <source>
        <dbReference type="Pfam" id="PF13304"/>
    </source>
</evidence>
<proteinExistence type="predicted"/>
<gene>
    <name evidence="2" type="ORF">C5F51_36285</name>
</gene>
<dbReference type="AlphaFoldDB" id="A0A2S5ZUC7"/>
<dbReference type="GO" id="GO:0016887">
    <property type="term" value="F:ATP hydrolysis activity"/>
    <property type="evidence" value="ECO:0007669"/>
    <property type="project" value="InterPro"/>
</dbReference>
<reference evidence="2 3" key="1">
    <citation type="submission" date="2018-02" db="EMBL/GenBank/DDBJ databases">
        <title>8 Nocardia nova and 1 Nocardia cyriacigeorgica strain used for evolution to TMP-SMX.</title>
        <authorList>
            <person name="Mehta H."/>
            <person name="Weng J."/>
            <person name="Shamoo Y."/>
        </authorList>
    </citation>
    <scope>NUCLEOTIDE SEQUENCE [LARGE SCALE GENOMIC DNA]</scope>
    <source>
        <strain evidence="2 3">BAA2227</strain>
    </source>
</reference>
<protein>
    <recommendedName>
        <fullName evidence="1">ATPase AAA-type core domain-containing protein</fullName>
    </recommendedName>
</protein>
<name>A0A2S5ZUC7_9NOCA</name>
<feature type="domain" description="ATPase AAA-type core" evidence="1">
    <location>
        <begin position="248"/>
        <end position="401"/>
    </location>
</feature>
<accession>A0A2S5ZUC7</accession>
<keyword evidence="3" id="KW-1185">Reference proteome</keyword>
<comment type="caution">
    <text evidence="2">The sequence shown here is derived from an EMBL/GenBank/DDBJ whole genome shotgun (WGS) entry which is preliminary data.</text>
</comment>
<dbReference type="EMBL" id="PSZD01000057">
    <property type="protein sequence ID" value="PPJ18720.1"/>
    <property type="molecule type" value="Genomic_DNA"/>
</dbReference>
<dbReference type="GO" id="GO:0005524">
    <property type="term" value="F:ATP binding"/>
    <property type="evidence" value="ECO:0007669"/>
    <property type="project" value="InterPro"/>
</dbReference>
<organism evidence="2 3">
    <name type="scientific">Nocardia nova</name>
    <dbReference type="NCBI Taxonomy" id="37330"/>
    <lineage>
        <taxon>Bacteria</taxon>
        <taxon>Bacillati</taxon>
        <taxon>Actinomycetota</taxon>
        <taxon>Actinomycetes</taxon>
        <taxon>Mycobacteriales</taxon>
        <taxon>Nocardiaceae</taxon>
        <taxon>Nocardia</taxon>
    </lineage>
</organism>
<evidence type="ECO:0000313" key="2">
    <source>
        <dbReference type="EMBL" id="PPJ18720.1"/>
    </source>
</evidence>
<dbReference type="InterPro" id="IPR051396">
    <property type="entry name" value="Bact_Antivir_Def_Nuclease"/>
</dbReference>
<sequence>MSGAKVRISEVWIRFYKSFNFDYELKATPEARPQPWQEIQNTWMPHVRVPLEPDITAVVGANESGKTHLLDAIKIVLTGQGLLQRDFCRSSSLFSVEHGRRLYPEIGATFLLAGDEVTVVAEHEIPTLKNGALLLLRPEPDVAVVVDQGGQRVVLEDAQVQALNELMPHPHELDTEIALPDSVSISALARNGARLAGRRRRSQLWSLLETVTTAEELTKNAGSVVALCTDGETSTSRQQQLGIDLLTKVARIEDSSFRELQNAIAEEREGLVNGLIQEMNNSIARHLNVSRWWSQDPEFQVRVSPREHELVFTIRDRTGTDYSFTERSRGLRYFLSYYVQLLSHERPESGPEVLLMDEPDAYLSASGQQDLLRVLEHYARPDNSNREDQVVYVTHSPFLINRNAGHRVRVVDKGARDEGTRLVKDATRNHYEPLRSSLGAFVAETAFIGGDNLFVEGIADQVLLAGMNARLLRAGAAPSECLDLNKVTIVPGGSHIPYMLYLARGRDQIKPACAVLIDGDTAGVIARKQIRRGGAHGKPTVSDDFVVMVSEWAAADSRLEVTPGVTVRETEDLIPANVAVSAARRYARTFLGLPAEEADQLSDQDLTSRLPGSEGSLWDALAGAFEATFHTQISKAGFAKELLAYLAAAEAKGGSRPSGVPALDQNFASLVSHLAEILALAHEHESEDRRNKRLERIIDTFAEDYPDGCTRDCAATTLKRIDSAVDDTTAGDIIQSGAARIRRDFRLSVEPLKNVDNYPKFLDALRNLRHLERLTHQGAMHDRSH</sequence>
<dbReference type="CDD" id="cd00267">
    <property type="entry name" value="ABC_ATPase"/>
    <property type="match status" value="1"/>
</dbReference>
<dbReference type="SUPFAM" id="SSF52540">
    <property type="entry name" value="P-loop containing nucleoside triphosphate hydrolases"/>
    <property type="match status" value="1"/>
</dbReference>
<dbReference type="InterPro" id="IPR027417">
    <property type="entry name" value="P-loop_NTPase"/>
</dbReference>
<dbReference type="Proteomes" id="UP000238356">
    <property type="component" value="Unassembled WGS sequence"/>
</dbReference>
<dbReference type="PANTHER" id="PTHR43581:SF2">
    <property type="entry name" value="EXCINUCLEASE ATPASE SUBUNIT"/>
    <property type="match status" value="1"/>
</dbReference>
<dbReference type="PANTHER" id="PTHR43581">
    <property type="entry name" value="ATP/GTP PHOSPHATASE"/>
    <property type="match status" value="1"/>
</dbReference>
<evidence type="ECO:0000313" key="3">
    <source>
        <dbReference type="Proteomes" id="UP000238356"/>
    </source>
</evidence>
<dbReference type="Gene3D" id="3.40.50.300">
    <property type="entry name" value="P-loop containing nucleotide triphosphate hydrolases"/>
    <property type="match status" value="1"/>
</dbReference>
<dbReference type="InterPro" id="IPR003959">
    <property type="entry name" value="ATPase_AAA_core"/>
</dbReference>